<reference evidence="1" key="1">
    <citation type="journal article" date="2020" name="Nature">
        <title>Giant virus diversity and host interactions through global metagenomics.</title>
        <authorList>
            <person name="Schulz F."/>
            <person name="Roux S."/>
            <person name="Paez-Espino D."/>
            <person name="Jungbluth S."/>
            <person name="Walsh D.A."/>
            <person name="Denef V.J."/>
            <person name="McMahon K.D."/>
            <person name="Konstantinidis K.T."/>
            <person name="Eloe-Fadrosh E.A."/>
            <person name="Kyrpides N.C."/>
            <person name="Woyke T."/>
        </authorList>
    </citation>
    <scope>NUCLEOTIDE SEQUENCE</scope>
    <source>
        <strain evidence="1">GVMAG-S-ERX555907-63</strain>
    </source>
</reference>
<sequence>MVYMPFAHLEDVGKKHVRWLCDNNSDLYLTESIPYPNTVNSSSCEVPQTDLIKQWLKSNSKKYNKIHPIED</sequence>
<proteinExistence type="predicted"/>
<name>A0A6C0L0V8_9ZZZZ</name>
<evidence type="ECO:0000313" key="1">
    <source>
        <dbReference type="EMBL" id="QHU23131.1"/>
    </source>
</evidence>
<protein>
    <submittedName>
        <fullName evidence="1">Uncharacterized protein</fullName>
    </submittedName>
</protein>
<dbReference type="AlphaFoldDB" id="A0A6C0L0V8"/>
<organism evidence="1">
    <name type="scientific">viral metagenome</name>
    <dbReference type="NCBI Taxonomy" id="1070528"/>
    <lineage>
        <taxon>unclassified sequences</taxon>
        <taxon>metagenomes</taxon>
        <taxon>organismal metagenomes</taxon>
    </lineage>
</organism>
<accession>A0A6C0L0V8</accession>
<dbReference type="EMBL" id="MN741024">
    <property type="protein sequence ID" value="QHU23131.1"/>
    <property type="molecule type" value="Genomic_DNA"/>
</dbReference>